<reference evidence="2" key="1">
    <citation type="submission" date="2018-05" db="EMBL/GenBank/DDBJ databases">
        <authorList>
            <person name="Lanie J.A."/>
            <person name="Ng W.-L."/>
            <person name="Kazmierczak K.M."/>
            <person name="Andrzejewski T.M."/>
            <person name="Davidsen T.M."/>
            <person name="Wayne K.J."/>
            <person name="Tettelin H."/>
            <person name="Glass J.I."/>
            <person name="Rusch D."/>
            <person name="Podicherti R."/>
            <person name="Tsui H.-C.T."/>
            <person name="Winkler M.E."/>
        </authorList>
    </citation>
    <scope>NUCLEOTIDE SEQUENCE</scope>
</reference>
<gene>
    <name evidence="2" type="ORF">METZ01_LOCUS393196</name>
</gene>
<name>A0A382V1H5_9ZZZZ</name>
<feature type="non-terminal residue" evidence="2">
    <location>
        <position position="149"/>
    </location>
</feature>
<dbReference type="Pfam" id="PF04519">
    <property type="entry name" value="Bactofilin"/>
    <property type="match status" value="1"/>
</dbReference>
<feature type="region of interest" description="Disordered" evidence="1">
    <location>
        <begin position="116"/>
        <end position="149"/>
    </location>
</feature>
<evidence type="ECO:0008006" key="3">
    <source>
        <dbReference type="Google" id="ProtNLM"/>
    </source>
</evidence>
<dbReference type="InterPro" id="IPR007607">
    <property type="entry name" value="BacA/B"/>
</dbReference>
<accession>A0A382V1H5</accession>
<proteinExistence type="predicted"/>
<dbReference type="AlphaFoldDB" id="A0A382V1H5"/>
<feature type="compositionally biased region" description="Basic and acidic residues" evidence="1">
    <location>
        <begin position="134"/>
        <end position="149"/>
    </location>
</feature>
<feature type="compositionally biased region" description="Acidic residues" evidence="1">
    <location>
        <begin position="121"/>
        <end position="133"/>
    </location>
</feature>
<evidence type="ECO:0000256" key="1">
    <source>
        <dbReference type="SAM" id="MobiDB-lite"/>
    </source>
</evidence>
<sequence length="149" mass="16498">MFKKNIRVESGITLIEANCEITGDLYFSDQLQVNGVVNGNIYAQPDSKASVTISEKGRVSGEIRVPNVVVNGKVMGDIRADNHIELAEKAEVKGNIYYNLIEMVKGSRAEGQIVHVQDGKEEVEENIQDDKEEVAEPKPPRAVEKSEEE</sequence>
<evidence type="ECO:0000313" key="2">
    <source>
        <dbReference type="EMBL" id="SVD40342.1"/>
    </source>
</evidence>
<protein>
    <recommendedName>
        <fullName evidence="3">Cell shape determination protein CcmA</fullName>
    </recommendedName>
</protein>
<organism evidence="2">
    <name type="scientific">marine metagenome</name>
    <dbReference type="NCBI Taxonomy" id="408172"/>
    <lineage>
        <taxon>unclassified sequences</taxon>
        <taxon>metagenomes</taxon>
        <taxon>ecological metagenomes</taxon>
    </lineage>
</organism>
<dbReference type="PANTHER" id="PTHR35024">
    <property type="entry name" value="HYPOTHETICAL CYTOSOLIC PROTEIN"/>
    <property type="match status" value="1"/>
</dbReference>
<dbReference type="PANTHER" id="PTHR35024:SF4">
    <property type="entry name" value="POLYMER-FORMING CYTOSKELETAL PROTEIN"/>
    <property type="match status" value="1"/>
</dbReference>
<dbReference type="EMBL" id="UINC01148453">
    <property type="protein sequence ID" value="SVD40342.1"/>
    <property type="molecule type" value="Genomic_DNA"/>
</dbReference>